<keyword evidence="3" id="KW-1185">Reference proteome</keyword>
<dbReference type="GO" id="GO:0005178">
    <property type="term" value="F:integrin binding"/>
    <property type="evidence" value="ECO:0007669"/>
    <property type="project" value="TreeGrafter"/>
</dbReference>
<dbReference type="EMBL" id="JAANIA010002906">
    <property type="protein sequence ID" value="KAG5307823.1"/>
    <property type="molecule type" value="Genomic_DNA"/>
</dbReference>
<feature type="non-terminal residue" evidence="2">
    <location>
        <position position="92"/>
    </location>
</feature>
<dbReference type="PANTHER" id="PTHR16160:SF13">
    <property type="entry name" value="FERMITIN 2-RELATED"/>
    <property type="match status" value="1"/>
</dbReference>
<evidence type="ECO:0000259" key="1">
    <source>
        <dbReference type="Pfam" id="PF18124"/>
    </source>
</evidence>
<name>A0A836ETH2_9HYME</name>
<dbReference type="Pfam" id="PF18124">
    <property type="entry name" value="Kindlin_2_N"/>
    <property type="match status" value="1"/>
</dbReference>
<feature type="non-terminal residue" evidence="2">
    <location>
        <position position="1"/>
    </location>
</feature>
<evidence type="ECO:0000313" key="3">
    <source>
        <dbReference type="Proteomes" id="UP000668214"/>
    </source>
</evidence>
<comment type="caution">
    <text evidence="2">The sequence shown here is derived from an EMBL/GenBank/DDBJ whole genome shotgun (WGS) entry which is preliminary data.</text>
</comment>
<proteinExistence type="predicted"/>
<reference evidence="2" key="1">
    <citation type="submission" date="2020-02" db="EMBL/GenBank/DDBJ databases">
        <title>Relaxed selection underlies rapid genomic changes in the transitions from sociality to social parasitism in ants.</title>
        <authorList>
            <person name="Bi X."/>
        </authorList>
    </citation>
    <scope>NUCLEOTIDE SEQUENCE</scope>
    <source>
        <strain evidence="2">BGI-DK2014c</strain>
        <tissue evidence="2">Whole body</tissue>
    </source>
</reference>
<dbReference type="GO" id="GO:0030055">
    <property type="term" value="C:cell-substrate junction"/>
    <property type="evidence" value="ECO:0007669"/>
    <property type="project" value="TreeGrafter"/>
</dbReference>
<gene>
    <name evidence="2" type="primary">Fermt2</name>
    <name evidence="2" type="ORF">G6Z78_0001539</name>
</gene>
<accession>A0A836ETH2</accession>
<dbReference type="Proteomes" id="UP000668214">
    <property type="component" value="Unassembled WGS sequence"/>
</dbReference>
<dbReference type="Gene3D" id="3.10.20.90">
    <property type="entry name" value="Phosphatidylinositol 3-kinase Catalytic Subunit, Chain A, domain 1"/>
    <property type="match status" value="1"/>
</dbReference>
<sequence length="92" mass="10651">MYSDGHEVDGSWVLRVYVTDLQVERSLRVKGELHIGGVMLRLVEDLDKKNMKGKREKNTQRLLHANFHVDFVRCDKQAKVKSEGRLTTKLLS</sequence>
<organism evidence="2 3">
    <name type="scientific">Pseudoatta argentina</name>
    <dbReference type="NCBI Taxonomy" id="621737"/>
    <lineage>
        <taxon>Eukaryota</taxon>
        <taxon>Metazoa</taxon>
        <taxon>Ecdysozoa</taxon>
        <taxon>Arthropoda</taxon>
        <taxon>Hexapoda</taxon>
        <taxon>Insecta</taxon>
        <taxon>Pterygota</taxon>
        <taxon>Neoptera</taxon>
        <taxon>Endopterygota</taxon>
        <taxon>Hymenoptera</taxon>
        <taxon>Apocrita</taxon>
        <taxon>Aculeata</taxon>
        <taxon>Formicoidea</taxon>
        <taxon>Formicidae</taxon>
        <taxon>Myrmicinae</taxon>
        <taxon>Pseudoatta</taxon>
    </lineage>
</organism>
<dbReference type="GO" id="GO:0007229">
    <property type="term" value="P:integrin-mediated signaling pathway"/>
    <property type="evidence" value="ECO:0007669"/>
    <property type="project" value="InterPro"/>
</dbReference>
<evidence type="ECO:0000313" key="2">
    <source>
        <dbReference type="EMBL" id="KAG5307823.1"/>
    </source>
</evidence>
<feature type="domain" description="Kindlin-2 N-terminal" evidence="1">
    <location>
        <begin position="9"/>
        <end position="48"/>
    </location>
</feature>
<dbReference type="InterPro" id="IPR037843">
    <property type="entry name" value="Kindlin/fermitin"/>
</dbReference>
<dbReference type="AlphaFoldDB" id="A0A836ETH2"/>
<dbReference type="InterPro" id="IPR040790">
    <property type="entry name" value="Kindlin_2_N"/>
</dbReference>
<dbReference type="GO" id="GO:0007160">
    <property type="term" value="P:cell-matrix adhesion"/>
    <property type="evidence" value="ECO:0007669"/>
    <property type="project" value="TreeGrafter"/>
</dbReference>
<protein>
    <submittedName>
        <fullName evidence="2">FERM2 protein</fullName>
    </submittedName>
</protein>
<dbReference type="PANTHER" id="PTHR16160">
    <property type="entry name" value="FERMITIN 2-RELATED"/>
    <property type="match status" value="1"/>
</dbReference>